<dbReference type="InterPro" id="IPR005302">
    <property type="entry name" value="MoCF_Sase_C"/>
</dbReference>
<dbReference type="InterPro" id="IPR039261">
    <property type="entry name" value="FNR_nucleotide-bd"/>
</dbReference>
<keyword evidence="8" id="KW-0274">FAD</keyword>
<evidence type="ECO:0000256" key="5">
    <source>
        <dbReference type="ARBA" id="ARBA00022617"/>
    </source>
</evidence>
<dbReference type="GO" id="GO:0030170">
    <property type="term" value="F:pyridoxal phosphate binding"/>
    <property type="evidence" value="ECO:0007669"/>
    <property type="project" value="InterPro"/>
</dbReference>
<sequence length="592" mass="62370">MAALVSVNVGLPKDVPWRGQTVHTGVWKEPVAGARMVRRLNIDGDGQGDLAGHGGEMRAVLVYQLDSYDYWARELGRTDLGPGHFGENFTVDGLADDEVCIGDRYRIGGAVFEVSQPRVTCYRVGLRLGEPRMAALLVAHQRPGFYFRVIEEGEVEAGQEIVKVASGPEGMSVREINGLLYLPGHSREQVERALRIPALSPGWQASMRALLDQAGDDTGPGGGNAGLTGGAAPPPAWRGFRPLTVTGMQAESRSVLSLTLAAPDGQPLPAALPGQFITVKVPADPAGLPLVRSYSLSGAPGTGSYRISVKQEAHGAASGYLHAHAAIGSELEVAAPRGTFRLHEAAGPVVLISAGVGATPLLAMLHALARSAAQREVWWLHAARDGAEHAFAAEVRELLAALPSTRCRIFYSRPRQDDRQGIDYTETGRLTPARIAGLGLPSDADVYLCGPQGFMDATAAALRQAGLDPSRVRTELFGAQAAITPGIAVPVTAKAPHQPVGEPGTGPDVTFARSGLTVPWQAHRASLLEFAEACDVPARWSCRTGVCHTCELPLLSGTVAYSPDPVDPPAEGNALICCSTPAPGTDEVVLDL</sequence>
<dbReference type="InterPro" id="IPR017927">
    <property type="entry name" value="FAD-bd_FR_type"/>
</dbReference>
<accession>A0A7M2T9E6</accession>
<dbReference type="SUPFAM" id="SSF63380">
    <property type="entry name" value="Riboflavin synthase domain-like"/>
    <property type="match status" value="1"/>
</dbReference>
<keyword evidence="11" id="KW-0408">Iron</keyword>
<evidence type="ECO:0000313" key="18">
    <source>
        <dbReference type="EMBL" id="QOV44565.1"/>
    </source>
</evidence>
<dbReference type="GO" id="GO:0008941">
    <property type="term" value="F:nitric oxide dioxygenase NAD(P)H activity"/>
    <property type="evidence" value="ECO:0007669"/>
    <property type="project" value="UniProtKB-EC"/>
</dbReference>
<dbReference type="Proteomes" id="UP000594008">
    <property type="component" value="Chromosome"/>
</dbReference>
<name>A0A7M2T9E6_STRCW</name>
<evidence type="ECO:0000256" key="13">
    <source>
        <dbReference type="ARBA" id="ARBA00048649"/>
    </source>
</evidence>
<dbReference type="PROSITE" id="PS51340">
    <property type="entry name" value="MOSC"/>
    <property type="match status" value="1"/>
</dbReference>
<dbReference type="PRINTS" id="PR00409">
    <property type="entry name" value="PHDIOXRDTASE"/>
</dbReference>
<dbReference type="SUPFAM" id="SSF54292">
    <property type="entry name" value="2Fe-2S ferredoxin-like"/>
    <property type="match status" value="1"/>
</dbReference>
<evidence type="ECO:0000256" key="2">
    <source>
        <dbReference type="ARBA" id="ARBA00001974"/>
    </source>
</evidence>
<feature type="domain" description="FAD-binding FR-type" evidence="17">
    <location>
        <begin position="238"/>
        <end position="343"/>
    </location>
</feature>
<comment type="catalytic activity">
    <reaction evidence="14">
        <text>2 nitric oxide + NADPH + 2 O2 = 2 nitrate + NADP(+) + H(+)</text>
        <dbReference type="Rhea" id="RHEA:19465"/>
        <dbReference type="ChEBI" id="CHEBI:15378"/>
        <dbReference type="ChEBI" id="CHEBI:15379"/>
        <dbReference type="ChEBI" id="CHEBI:16480"/>
        <dbReference type="ChEBI" id="CHEBI:17632"/>
        <dbReference type="ChEBI" id="CHEBI:57783"/>
        <dbReference type="ChEBI" id="CHEBI:58349"/>
        <dbReference type="EC" id="1.14.12.17"/>
    </reaction>
</comment>
<keyword evidence="5" id="KW-0349">Heme</keyword>
<keyword evidence="7" id="KW-0479">Metal-binding</keyword>
<evidence type="ECO:0000256" key="4">
    <source>
        <dbReference type="ARBA" id="ARBA00012229"/>
    </source>
</evidence>
<dbReference type="Pfam" id="PF00175">
    <property type="entry name" value="NAD_binding_1"/>
    <property type="match status" value="1"/>
</dbReference>
<dbReference type="RefSeq" id="WP_189697697.1">
    <property type="nucleotide sequence ID" value="NZ_BMTA01000005.1"/>
</dbReference>
<dbReference type="InterPro" id="IPR001433">
    <property type="entry name" value="OxRdtase_FAD/NAD-bd"/>
</dbReference>
<dbReference type="AlphaFoldDB" id="A0A7M2T9E6"/>
<dbReference type="Pfam" id="PF00111">
    <property type="entry name" value="Fer2"/>
    <property type="match status" value="1"/>
</dbReference>
<dbReference type="Pfam" id="PF03473">
    <property type="entry name" value="MOSC"/>
    <property type="match status" value="1"/>
</dbReference>
<dbReference type="Gene3D" id="2.40.33.20">
    <property type="entry name" value="PK beta-barrel domain-like"/>
    <property type="match status" value="1"/>
</dbReference>
<evidence type="ECO:0000256" key="7">
    <source>
        <dbReference type="ARBA" id="ARBA00022723"/>
    </source>
</evidence>
<dbReference type="InterPro" id="IPR036010">
    <property type="entry name" value="2Fe-2S_ferredoxin-like_sf"/>
</dbReference>
<feature type="domain" description="MOSC" evidence="16">
    <location>
        <begin position="29"/>
        <end position="164"/>
    </location>
</feature>
<evidence type="ECO:0000256" key="9">
    <source>
        <dbReference type="ARBA" id="ARBA00022857"/>
    </source>
</evidence>
<dbReference type="InterPro" id="IPR005163">
    <property type="entry name" value="Tri_helical_YiiM-like"/>
</dbReference>
<proteinExistence type="inferred from homology"/>
<protein>
    <recommendedName>
        <fullName evidence="4">nitric oxide dioxygenase</fullName>
        <ecNumber evidence="4">1.14.12.17</ecNumber>
    </recommendedName>
</protein>
<dbReference type="InterPro" id="IPR012675">
    <property type="entry name" value="Beta-grasp_dom_sf"/>
</dbReference>
<evidence type="ECO:0000259" key="17">
    <source>
        <dbReference type="PROSITE" id="PS51384"/>
    </source>
</evidence>
<evidence type="ECO:0000256" key="1">
    <source>
        <dbReference type="ARBA" id="ARBA00001970"/>
    </source>
</evidence>
<comment type="cofactor">
    <cofactor evidence="1">
        <name>heme b</name>
        <dbReference type="ChEBI" id="CHEBI:60344"/>
    </cofactor>
</comment>
<dbReference type="GO" id="GO:0030151">
    <property type="term" value="F:molybdenum ion binding"/>
    <property type="evidence" value="ECO:0007669"/>
    <property type="project" value="InterPro"/>
</dbReference>
<keyword evidence="12" id="KW-0520">NAD</keyword>
<evidence type="ECO:0000256" key="14">
    <source>
        <dbReference type="ARBA" id="ARBA00049433"/>
    </source>
</evidence>
<evidence type="ECO:0000256" key="8">
    <source>
        <dbReference type="ARBA" id="ARBA00022827"/>
    </source>
</evidence>
<feature type="region of interest" description="Disordered" evidence="15">
    <location>
        <begin position="213"/>
        <end position="233"/>
    </location>
</feature>
<evidence type="ECO:0000256" key="6">
    <source>
        <dbReference type="ARBA" id="ARBA00022630"/>
    </source>
</evidence>
<keyword evidence="6" id="KW-0285">Flavoprotein</keyword>
<gene>
    <name evidence="18" type="ORF">IPT68_00495</name>
</gene>
<evidence type="ECO:0000259" key="16">
    <source>
        <dbReference type="PROSITE" id="PS51340"/>
    </source>
</evidence>
<feature type="compositionally biased region" description="Gly residues" evidence="15">
    <location>
        <begin position="218"/>
        <end position="229"/>
    </location>
</feature>
<evidence type="ECO:0000256" key="15">
    <source>
        <dbReference type="SAM" id="MobiDB-lite"/>
    </source>
</evidence>
<evidence type="ECO:0000256" key="3">
    <source>
        <dbReference type="ARBA" id="ARBA00006401"/>
    </source>
</evidence>
<dbReference type="SUPFAM" id="SSF52343">
    <property type="entry name" value="Ferredoxin reductase-like, C-terminal NADP-linked domain"/>
    <property type="match status" value="1"/>
</dbReference>
<comment type="similarity">
    <text evidence="3">In the C-terminal section; belongs to the flavoprotein pyridine nucleotide cytochrome reductase family.</text>
</comment>
<keyword evidence="10" id="KW-0560">Oxidoreductase</keyword>
<dbReference type="PANTHER" id="PTHR30212">
    <property type="entry name" value="PROTEIN YIIM"/>
    <property type="match status" value="1"/>
</dbReference>
<dbReference type="CDD" id="cd06184">
    <property type="entry name" value="flavohem_like_fad_nad_binding"/>
    <property type="match status" value="1"/>
</dbReference>
<dbReference type="Pfam" id="PF03475">
    <property type="entry name" value="YiiM_3-alpha"/>
    <property type="match status" value="1"/>
</dbReference>
<comment type="cofactor">
    <cofactor evidence="2">
        <name>FAD</name>
        <dbReference type="ChEBI" id="CHEBI:57692"/>
    </cofactor>
</comment>
<dbReference type="InterPro" id="IPR011037">
    <property type="entry name" value="Pyrv_Knase-like_insert_dom_sf"/>
</dbReference>
<dbReference type="PROSITE" id="PS51384">
    <property type="entry name" value="FAD_FR"/>
    <property type="match status" value="1"/>
</dbReference>
<dbReference type="InterPro" id="IPR052353">
    <property type="entry name" value="Benzoxazolinone_Detox_Enz"/>
</dbReference>
<reference evidence="18 19" key="1">
    <citation type="submission" date="2020-10" db="EMBL/GenBank/DDBJ databases">
        <title>Streptomyces chromofuscus complate genome analysis.</title>
        <authorList>
            <person name="Anwar N."/>
        </authorList>
    </citation>
    <scope>NUCLEOTIDE SEQUENCE [LARGE SCALE GENOMIC DNA]</scope>
    <source>
        <strain evidence="18 19">DSM 40273</strain>
    </source>
</reference>
<dbReference type="GO" id="GO:0051537">
    <property type="term" value="F:2 iron, 2 sulfur cluster binding"/>
    <property type="evidence" value="ECO:0007669"/>
    <property type="project" value="UniProtKB-KW"/>
</dbReference>
<dbReference type="InterPro" id="IPR017938">
    <property type="entry name" value="Riboflavin_synthase-like_b-brl"/>
</dbReference>
<evidence type="ECO:0000256" key="11">
    <source>
        <dbReference type="ARBA" id="ARBA00023004"/>
    </source>
</evidence>
<dbReference type="Gene3D" id="2.40.30.10">
    <property type="entry name" value="Translation factors"/>
    <property type="match status" value="1"/>
</dbReference>
<dbReference type="Gene3D" id="3.10.20.30">
    <property type="match status" value="1"/>
</dbReference>
<dbReference type="InterPro" id="IPR001041">
    <property type="entry name" value="2Fe-2S_ferredoxin-type"/>
</dbReference>
<dbReference type="KEGG" id="schf:IPT68_00495"/>
<dbReference type="CDD" id="cd00207">
    <property type="entry name" value="fer2"/>
    <property type="match status" value="1"/>
</dbReference>
<dbReference type="SUPFAM" id="SSF50800">
    <property type="entry name" value="PK beta-barrel domain-like"/>
    <property type="match status" value="1"/>
</dbReference>
<dbReference type="Gene3D" id="3.40.50.80">
    <property type="entry name" value="Nucleotide-binding domain of ferredoxin-NADP reductase (FNR) module"/>
    <property type="match status" value="1"/>
</dbReference>
<keyword evidence="19" id="KW-1185">Reference proteome</keyword>
<dbReference type="PANTHER" id="PTHR30212:SF2">
    <property type="entry name" value="PROTEIN YIIM"/>
    <property type="match status" value="1"/>
</dbReference>
<dbReference type="EMBL" id="CP063374">
    <property type="protein sequence ID" value="QOV44565.1"/>
    <property type="molecule type" value="Genomic_DNA"/>
</dbReference>
<evidence type="ECO:0000256" key="12">
    <source>
        <dbReference type="ARBA" id="ARBA00023027"/>
    </source>
</evidence>
<keyword evidence="9" id="KW-0521">NADP</keyword>
<dbReference type="EC" id="1.14.12.17" evidence="4"/>
<evidence type="ECO:0000256" key="10">
    <source>
        <dbReference type="ARBA" id="ARBA00023002"/>
    </source>
</evidence>
<evidence type="ECO:0000313" key="19">
    <source>
        <dbReference type="Proteomes" id="UP000594008"/>
    </source>
</evidence>
<organism evidence="18 19">
    <name type="scientific">Streptomyces chromofuscus</name>
    <dbReference type="NCBI Taxonomy" id="42881"/>
    <lineage>
        <taxon>Bacteria</taxon>
        <taxon>Bacillati</taxon>
        <taxon>Actinomycetota</taxon>
        <taxon>Actinomycetes</taxon>
        <taxon>Kitasatosporales</taxon>
        <taxon>Streptomycetaceae</taxon>
        <taxon>Streptomyces</taxon>
    </lineage>
</organism>
<dbReference type="FunFam" id="3.40.50.80:FF:000010">
    <property type="entry name" value="Flavohemoprotein"/>
    <property type="match status" value="1"/>
</dbReference>
<comment type="catalytic activity">
    <reaction evidence="13">
        <text>2 nitric oxide + NADH + 2 O2 = 2 nitrate + NAD(+) + H(+)</text>
        <dbReference type="Rhea" id="RHEA:19469"/>
        <dbReference type="ChEBI" id="CHEBI:15378"/>
        <dbReference type="ChEBI" id="CHEBI:15379"/>
        <dbReference type="ChEBI" id="CHEBI:16480"/>
        <dbReference type="ChEBI" id="CHEBI:17632"/>
        <dbReference type="ChEBI" id="CHEBI:57540"/>
        <dbReference type="ChEBI" id="CHEBI:57945"/>
        <dbReference type="EC" id="1.14.12.17"/>
    </reaction>
</comment>